<evidence type="ECO:0000256" key="1">
    <source>
        <dbReference type="SAM" id="MobiDB-lite"/>
    </source>
</evidence>
<feature type="compositionally biased region" description="Low complexity" evidence="1">
    <location>
        <begin position="170"/>
        <end position="182"/>
    </location>
</feature>
<comment type="caution">
    <text evidence="2">The sequence shown here is derived from an EMBL/GenBank/DDBJ whole genome shotgun (WGS) entry which is preliminary data.</text>
</comment>
<dbReference type="EMBL" id="JAAAJB010000670">
    <property type="protein sequence ID" value="KAG0252353.1"/>
    <property type="molecule type" value="Genomic_DNA"/>
</dbReference>
<dbReference type="OrthoDB" id="2121849at2759"/>
<evidence type="ECO:0000313" key="2">
    <source>
        <dbReference type="EMBL" id="KAG0252353.1"/>
    </source>
</evidence>
<gene>
    <name evidence="2" type="ORF">DFQ27_008136</name>
</gene>
<feature type="compositionally biased region" description="Basic and acidic residues" evidence="1">
    <location>
        <begin position="254"/>
        <end position="267"/>
    </location>
</feature>
<reference evidence="2" key="1">
    <citation type="journal article" date="2020" name="Fungal Divers.">
        <title>Resolving the Mortierellaceae phylogeny through synthesis of multi-gene phylogenetics and phylogenomics.</title>
        <authorList>
            <person name="Vandepol N."/>
            <person name="Liber J."/>
            <person name="Desiro A."/>
            <person name="Na H."/>
            <person name="Kennedy M."/>
            <person name="Barry K."/>
            <person name="Grigoriev I.V."/>
            <person name="Miller A.N."/>
            <person name="O'Donnell K."/>
            <person name="Stajich J.E."/>
            <person name="Bonito G."/>
        </authorList>
    </citation>
    <scope>NUCLEOTIDE SEQUENCE</scope>
    <source>
        <strain evidence="2">BC1065</strain>
    </source>
</reference>
<organism evidence="2 3">
    <name type="scientific">Actinomortierella ambigua</name>
    <dbReference type="NCBI Taxonomy" id="1343610"/>
    <lineage>
        <taxon>Eukaryota</taxon>
        <taxon>Fungi</taxon>
        <taxon>Fungi incertae sedis</taxon>
        <taxon>Mucoromycota</taxon>
        <taxon>Mortierellomycotina</taxon>
        <taxon>Mortierellomycetes</taxon>
        <taxon>Mortierellales</taxon>
        <taxon>Mortierellaceae</taxon>
        <taxon>Actinomortierella</taxon>
    </lineage>
</organism>
<dbReference type="Proteomes" id="UP000807716">
    <property type="component" value="Unassembled WGS sequence"/>
</dbReference>
<sequence>MASILFDDIAFPRELYDPDTLEFVAPISTLLSFTPHILSQLPLPDAEQEPLPTIPETKKEGCDDAKTGQQQDHTTPKSEGATTAAPSGFFATLKDVASSAAARKLVSDGAYLAGRFMDGVASSSSRPTPSSSHSTGSRTRDEYYYTRLRREEEERERASRQAKETPPSSPTSSSSSSYSYYNPLLSPLGAMFGFREDTSARDQERKRLEALEAQLAAFEREYEQQDMYSRREQGRINQERQQLLQALEEQKQRMEQLERAQQEEQEAKKRKQQEEEEQKKNKTKNDKNQKPDSKTSNTTTTTNTKDGDKQTDGAEGEGAVTKKKETQDPLVMAAVGVASLAMAMYATHRASTTYSAISFHDQLEMLLGHCQSAIQSAEAWMSEQVLEVPHQMREDVKMIKELMDTIHRLDPRGEKKAETMAWSASALGSLGIVGGVALSSMTAVASGGTLVVGCALYGIVSRAKYNGPEYSAARTMMELKAAQLLKVLGTGDYNPALQENLQQQQAQTSQVTRAKGGSAYQRRLEVLQLEFQRRASEDVADADEVTDLRIEDELRRLHRADRMEQSSSRTSSTSSRVSGMSHMSMETREHCRQQTGDESELLFDAGDLHGIKTLAASSTLLKQEA</sequence>
<feature type="region of interest" description="Disordered" evidence="1">
    <location>
        <begin position="559"/>
        <end position="596"/>
    </location>
</feature>
<dbReference type="AlphaFoldDB" id="A0A9P6PT10"/>
<name>A0A9P6PT10_9FUNG</name>
<protein>
    <submittedName>
        <fullName evidence="2">Uncharacterized protein</fullName>
    </submittedName>
</protein>
<feature type="region of interest" description="Disordered" evidence="1">
    <location>
        <begin position="254"/>
        <end position="325"/>
    </location>
</feature>
<feature type="region of interest" description="Disordered" evidence="1">
    <location>
        <begin position="119"/>
        <end position="182"/>
    </location>
</feature>
<feature type="compositionally biased region" description="Basic and acidic residues" evidence="1">
    <location>
        <begin position="138"/>
        <end position="163"/>
    </location>
</feature>
<feature type="compositionally biased region" description="Basic and acidic residues" evidence="1">
    <location>
        <begin position="56"/>
        <end position="66"/>
    </location>
</feature>
<feature type="compositionally biased region" description="Low complexity" evidence="1">
    <location>
        <begin position="294"/>
        <end position="304"/>
    </location>
</feature>
<accession>A0A9P6PT10</accession>
<feature type="compositionally biased region" description="Low complexity" evidence="1">
    <location>
        <begin position="566"/>
        <end position="584"/>
    </location>
</feature>
<feature type="compositionally biased region" description="Low complexity" evidence="1">
    <location>
        <begin position="122"/>
        <end position="137"/>
    </location>
</feature>
<feature type="compositionally biased region" description="Basic and acidic residues" evidence="1">
    <location>
        <begin position="277"/>
        <end position="293"/>
    </location>
</feature>
<evidence type="ECO:0000313" key="3">
    <source>
        <dbReference type="Proteomes" id="UP000807716"/>
    </source>
</evidence>
<proteinExistence type="predicted"/>
<feature type="region of interest" description="Disordered" evidence="1">
    <location>
        <begin position="44"/>
        <end position="84"/>
    </location>
</feature>
<keyword evidence="3" id="KW-1185">Reference proteome</keyword>